<accession>C0DA31</accession>
<comment type="caution">
    <text evidence="4">The sequence shown here is derived from an EMBL/GenBank/DDBJ whole genome shotgun (WGS) entry which is preliminary data.</text>
</comment>
<dbReference type="GO" id="GO:0046872">
    <property type="term" value="F:metal ion binding"/>
    <property type="evidence" value="ECO:0007669"/>
    <property type="project" value="UniProtKB-KW"/>
</dbReference>
<dbReference type="SUPFAM" id="SSF53649">
    <property type="entry name" value="Alkaline phosphatase-like"/>
    <property type="match status" value="1"/>
</dbReference>
<dbReference type="EC" id="3.1.6.-" evidence="4"/>
<dbReference type="PANTHER" id="PTHR45953">
    <property type="entry name" value="IDURONATE 2-SULFATASE"/>
    <property type="match status" value="1"/>
</dbReference>
<dbReference type="GO" id="GO:0005737">
    <property type="term" value="C:cytoplasm"/>
    <property type="evidence" value="ECO:0007669"/>
    <property type="project" value="TreeGrafter"/>
</dbReference>
<sequence>MGWSKLERANKPNFVFFIADQLRADALGHLNPLGAASPNIDELAGDGVSFQNAYCQNPVCVPSRCSMLTGWYPHTKGHRTMHFLLDEDDPTMLEQLKMNGYEVIWAGKDEVIPLNRDFGKYCDRYYPGAYPWDREKSKAFEKQFRGEPSGDNFYSFYAGKVSPELVDDNDRSCLDYSIQYLRERRETGREEKPFCLFLCLSNPHPPYGCSPPWYGRTDRSHIPARRPTPENWDGMPSMLKGIFEKQGIQGWSEERFAELKGTYYDMISQLDERLGELVAVMKETGVYDGTALFFFSDHGDFTGDYGLVEKAQNTFYDCQCNIPLIIKPPAGTDCRPRVSKALAELVDIPATVAELAGFPLNYTQFGRSLCPVLAGGETHRDAVFCEGGRIHGEIQAMERGHGPDSLYWPRLSTQCEEGPEHTKAIMVREQRYKYVYRLYEPDQLFDLEEDPRELVNLAGRAEYGEIERRLQARILRFLVETGDFVPNRKDKGY</sequence>
<dbReference type="GO" id="GO:0004423">
    <property type="term" value="F:iduronate-2-sulfatase activity"/>
    <property type="evidence" value="ECO:0007669"/>
    <property type="project" value="TreeGrafter"/>
</dbReference>
<feature type="domain" description="Sulfatase N-terminal" evidence="3">
    <location>
        <begin position="12"/>
        <end position="357"/>
    </location>
</feature>
<keyword evidence="2 4" id="KW-0378">Hydrolase</keyword>
<evidence type="ECO:0000259" key="3">
    <source>
        <dbReference type="Pfam" id="PF00884"/>
    </source>
</evidence>
<protein>
    <submittedName>
        <fullName evidence="4">Arylsulfatase</fullName>
        <ecNumber evidence="4">3.1.6.-</ecNumber>
    </submittedName>
</protein>
<dbReference type="CDD" id="cd16150">
    <property type="entry name" value="sulfatase_like"/>
    <property type="match status" value="1"/>
</dbReference>
<dbReference type="EMBL" id="ACCJ01000520">
    <property type="protein sequence ID" value="EEG51809.1"/>
    <property type="molecule type" value="Genomic_DNA"/>
</dbReference>
<dbReference type="Pfam" id="PF00884">
    <property type="entry name" value="Sulfatase"/>
    <property type="match status" value="1"/>
</dbReference>
<dbReference type="Proteomes" id="UP000004756">
    <property type="component" value="Unassembled WGS sequence"/>
</dbReference>
<keyword evidence="5" id="KW-1185">Reference proteome</keyword>
<dbReference type="HOGENOM" id="CLU_006332_9_2_9"/>
<gene>
    <name evidence="4" type="ORF">CLOSTASPAR_06131</name>
</gene>
<name>C0DA31_9FIRM</name>
<dbReference type="InterPro" id="IPR017850">
    <property type="entry name" value="Alkaline_phosphatase_core_sf"/>
</dbReference>
<evidence type="ECO:0000256" key="2">
    <source>
        <dbReference type="ARBA" id="ARBA00022801"/>
    </source>
</evidence>
<evidence type="ECO:0000313" key="5">
    <source>
        <dbReference type="Proteomes" id="UP000004756"/>
    </source>
</evidence>
<keyword evidence="1" id="KW-0479">Metal-binding</keyword>
<proteinExistence type="predicted"/>
<dbReference type="InterPro" id="IPR000917">
    <property type="entry name" value="Sulfatase_N"/>
</dbReference>
<dbReference type="AlphaFoldDB" id="C0DA31"/>
<evidence type="ECO:0000313" key="4">
    <source>
        <dbReference type="EMBL" id="EEG51809.1"/>
    </source>
</evidence>
<organism evidence="4 5">
    <name type="scientific">[Clostridium] asparagiforme DSM 15981</name>
    <dbReference type="NCBI Taxonomy" id="518636"/>
    <lineage>
        <taxon>Bacteria</taxon>
        <taxon>Bacillati</taxon>
        <taxon>Bacillota</taxon>
        <taxon>Clostridia</taxon>
        <taxon>Lachnospirales</taxon>
        <taxon>Lachnospiraceae</taxon>
        <taxon>Enterocloster</taxon>
    </lineage>
</organism>
<dbReference type="PANTHER" id="PTHR45953:SF1">
    <property type="entry name" value="IDURONATE 2-SULFATASE"/>
    <property type="match status" value="1"/>
</dbReference>
<evidence type="ECO:0000256" key="1">
    <source>
        <dbReference type="ARBA" id="ARBA00022723"/>
    </source>
</evidence>
<reference evidence="4 5" key="1">
    <citation type="submission" date="2009-01" db="EMBL/GenBank/DDBJ databases">
        <authorList>
            <person name="Fulton L."/>
            <person name="Clifton S."/>
            <person name="Fulton B."/>
            <person name="Xu J."/>
            <person name="Minx P."/>
            <person name="Pepin K.H."/>
            <person name="Johnson M."/>
            <person name="Bhonagiri V."/>
            <person name="Nash W.E."/>
            <person name="Mardis E.R."/>
            <person name="Wilson R.K."/>
        </authorList>
    </citation>
    <scope>NUCLEOTIDE SEQUENCE [LARGE SCALE GENOMIC DNA]</scope>
    <source>
        <strain evidence="4 5">DSM 15981</strain>
    </source>
</reference>
<dbReference type="Gene3D" id="3.40.720.10">
    <property type="entry name" value="Alkaline Phosphatase, subunit A"/>
    <property type="match status" value="1"/>
</dbReference>
<reference evidence="4 5" key="2">
    <citation type="submission" date="2009-02" db="EMBL/GenBank/DDBJ databases">
        <title>Draft genome sequence of Clostridium asparagiforme (DSM 15981).</title>
        <authorList>
            <person name="Sudarsanam P."/>
            <person name="Ley R."/>
            <person name="Guruge J."/>
            <person name="Turnbaugh P.J."/>
            <person name="Mahowald M."/>
            <person name="Liep D."/>
            <person name="Gordon J."/>
        </authorList>
    </citation>
    <scope>NUCLEOTIDE SEQUENCE [LARGE SCALE GENOMIC DNA]</scope>
    <source>
        <strain evidence="4 5">DSM 15981</strain>
    </source>
</reference>